<dbReference type="PANTHER" id="PTHR37299:SF1">
    <property type="entry name" value="STAGE 0 SPORULATION PROTEIN A HOMOLOG"/>
    <property type="match status" value="1"/>
</dbReference>
<dbReference type="GO" id="GO:0000156">
    <property type="term" value="F:phosphorelay response regulator activity"/>
    <property type="evidence" value="ECO:0007669"/>
    <property type="project" value="InterPro"/>
</dbReference>
<dbReference type="RefSeq" id="WP_034241215.1">
    <property type="nucleotide sequence ID" value="NZ_AQRA01000003.1"/>
</dbReference>
<dbReference type="PANTHER" id="PTHR37299">
    <property type="entry name" value="TRANSCRIPTIONAL REGULATOR-RELATED"/>
    <property type="match status" value="1"/>
</dbReference>
<dbReference type="GO" id="GO:0003677">
    <property type="term" value="F:DNA binding"/>
    <property type="evidence" value="ECO:0007669"/>
    <property type="project" value="InterPro"/>
</dbReference>
<name>A0A023BX55_9FLAO</name>
<dbReference type="InterPro" id="IPR046947">
    <property type="entry name" value="LytR-like"/>
</dbReference>
<dbReference type="PROSITE" id="PS50110">
    <property type="entry name" value="RESPONSE_REGULATORY"/>
    <property type="match status" value="1"/>
</dbReference>
<keyword evidence="1" id="KW-0597">Phosphoprotein</keyword>
<keyword evidence="4" id="KW-1185">Reference proteome</keyword>
<dbReference type="eggNOG" id="COG3279">
    <property type="taxonomic scope" value="Bacteria"/>
</dbReference>
<dbReference type="EMBL" id="AQRA01000003">
    <property type="protein sequence ID" value="EZH74631.1"/>
    <property type="molecule type" value="Genomic_DNA"/>
</dbReference>
<sequence>MKKKVKVVIIEDDLDTVKYLEKILTKENNDVSIEGFSCSIADAIDLINKTQPEIVLMDIVLKDGNAFAILDAFPNPSFEVIFISAHGEFIEKALEYYALNFLTKPINANRLLAIFKKYNTLKQRMFEFYKYEMLKEMIHENGKKFLLHVGNKHIAVNFADIIRCVADGNYTLFYLSDKRNLVASKSLGYYSDLLEKKNFFRASRFDLINLNHITSIYKKETIVLSNNDKVNISTRNKSKLVHMINELSL</sequence>
<dbReference type="SMART" id="SM00448">
    <property type="entry name" value="REC"/>
    <property type="match status" value="1"/>
</dbReference>
<dbReference type="Proteomes" id="UP000023541">
    <property type="component" value="Unassembled WGS sequence"/>
</dbReference>
<accession>A0A023BX55</accession>
<dbReference type="STRING" id="1317122.ATO12_12760"/>
<dbReference type="InterPro" id="IPR011006">
    <property type="entry name" value="CheY-like_superfamily"/>
</dbReference>
<dbReference type="AlphaFoldDB" id="A0A023BX55"/>
<dbReference type="Pfam" id="PF00072">
    <property type="entry name" value="Response_reg"/>
    <property type="match status" value="1"/>
</dbReference>
<proteinExistence type="predicted"/>
<comment type="caution">
    <text evidence="3">The sequence shown here is derived from an EMBL/GenBank/DDBJ whole genome shotgun (WGS) entry which is preliminary data.</text>
</comment>
<evidence type="ECO:0000259" key="2">
    <source>
        <dbReference type="PROSITE" id="PS50110"/>
    </source>
</evidence>
<dbReference type="Pfam" id="PF04397">
    <property type="entry name" value="LytTR"/>
    <property type="match status" value="1"/>
</dbReference>
<feature type="domain" description="Response regulatory" evidence="2">
    <location>
        <begin position="6"/>
        <end position="119"/>
    </location>
</feature>
<dbReference type="InterPro" id="IPR007492">
    <property type="entry name" value="LytTR_DNA-bd_dom"/>
</dbReference>
<evidence type="ECO:0000313" key="4">
    <source>
        <dbReference type="Proteomes" id="UP000023541"/>
    </source>
</evidence>
<dbReference type="SMART" id="SM00850">
    <property type="entry name" value="LytTR"/>
    <property type="match status" value="1"/>
</dbReference>
<evidence type="ECO:0000313" key="3">
    <source>
        <dbReference type="EMBL" id="EZH74631.1"/>
    </source>
</evidence>
<evidence type="ECO:0000256" key="1">
    <source>
        <dbReference type="PROSITE-ProRule" id="PRU00169"/>
    </source>
</evidence>
<dbReference type="Gene3D" id="2.40.50.1020">
    <property type="entry name" value="LytTr DNA-binding domain"/>
    <property type="match status" value="1"/>
</dbReference>
<organism evidence="3 4">
    <name type="scientific">Aquimarina atlantica</name>
    <dbReference type="NCBI Taxonomy" id="1317122"/>
    <lineage>
        <taxon>Bacteria</taxon>
        <taxon>Pseudomonadati</taxon>
        <taxon>Bacteroidota</taxon>
        <taxon>Flavobacteriia</taxon>
        <taxon>Flavobacteriales</taxon>
        <taxon>Flavobacteriaceae</taxon>
        <taxon>Aquimarina</taxon>
    </lineage>
</organism>
<reference evidence="3 4" key="1">
    <citation type="submission" date="2014-04" db="EMBL/GenBank/DDBJ databases">
        <title>Aquimarina sp. 22II-S11-z7 Genome Sequencing.</title>
        <authorList>
            <person name="Lai Q."/>
        </authorList>
    </citation>
    <scope>NUCLEOTIDE SEQUENCE [LARGE SCALE GENOMIC DNA]</scope>
    <source>
        <strain evidence="3 4">22II-S11-z7</strain>
    </source>
</reference>
<protein>
    <recommendedName>
        <fullName evidence="2">Response regulatory domain-containing protein</fullName>
    </recommendedName>
</protein>
<dbReference type="Gene3D" id="3.40.50.2300">
    <property type="match status" value="1"/>
</dbReference>
<dbReference type="SUPFAM" id="SSF52172">
    <property type="entry name" value="CheY-like"/>
    <property type="match status" value="1"/>
</dbReference>
<dbReference type="InterPro" id="IPR001789">
    <property type="entry name" value="Sig_transdc_resp-reg_receiver"/>
</dbReference>
<feature type="modified residue" description="4-aspartylphosphate" evidence="1">
    <location>
        <position position="58"/>
    </location>
</feature>
<gene>
    <name evidence="3" type="ORF">ATO12_12760</name>
</gene>